<evidence type="ECO:0000256" key="2">
    <source>
        <dbReference type="ARBA" id="ARBA00022737"/>
    </source>
</evidence>
<evidence type="ECO:0000259" key="5">
    <source>
        <dbReference type="PROSITE" id="PS00028"/>
    </source>
</evidence>
<dbReference type="EMBL" id="OV121142">
    <property type="protein sequence ID" value="CAH0549805.1"/>
    <property type="molecule type" value="Genomic_DNA"/>
</dbReference>
<dbReference type="AlphaFoldDB" id="A0A9P0FDS0"/>
<dbReference type="PROSITE" id="PS00028">
    <property type="entry name" value="ZINC_FINGER_C2H2_1"/>
    <property type="match status" value="3"/>
</dbReference>
<proteinExistence type="predicted"/>
<dbReference type="GO" id="GO:0005634">
    <property type="term" value="C:nucleus"/>
    <property type="evidence" value="ECO:0007669"/>
    <property type="project" value="TreeGrafter"/>
</dbReference>
<dbReference type="InterPro" id="IPR050688">
    <property type="entry name" value="Zinc_finger/UBP_domain"/>
</dbReference>
<organism evidence="6 7">
    <name type="scientific">Brassicogethes aeneus</name>
    <name type="common">Rape pollen beetle</name>
    <name type="synonym">Meligethes aeneus</name>
    <dbReference type="NCBI Taxonomy" id="1431903"/>
    <lineage>
        <taxon>Eukaryota</taxon>
        <taxon>Metazoa</taxon>
        <taxon>Ecdysozoa</taxon>
        <taxon>Arthropoda</taxon>
        <taxon>Hexapoda</taxon>
        <taxon>Insecta</taxon>
        <taxon>Pterygota</taxon>
        <taxon>Neoptera</taxon>
        <taxon>Endopterygota</taxon>
        <taxon>Coleoptera</taxon>
        <taxon>Polyphaga</taxon>
        <taxon>Cucujiformia</taxon>
        <taxon>Nitidulidae</taxon>
        <taxon>Meligethinae</taxon>
        <taxon>Brassicogethes</taxon>
    </lineage>
</organism>
<dbReference type="InterPro" id="IPR013087">
    <property type="entry name" value="Znf_C2H2_type"/>
</dbReference>
<feature type="domain" description="C2H2-type" evidence="5">
    <location>
        <begin position="31"/>
        <end position="52"/>
    </location>
</feature>
<protein>
    <recommendedName>
        <fullName evidence="5">C2H2-type domain-containing protein</fullName>
    </recommendedName>
</protein>
<evidence type="ECO:0000256" key="4">
    <source>
        <dbReference type="ARBA" id="ARBA00022833"/>
    </source>
</evidence>
<evidence type="ECO:0000313" key="7">
    <source>
        <dbReference type="Proteomes" id="UP001154078"/>
    </source>
</evidence>
<evidence type="ECO:0000256" key="1">
    <source>
        <dbReference type="ARBA" id="ARBA00022723"/>
    </source>
</evidence>
<dbReference type="PANTHER" id="PTHR24403:SF67">
    <property type="entry name" value="FI01116P-RELATED"/>
    <property type="match status" value="1"/>
</dbReference>
<accession>A0A9P0FDS0</accession>
<sequence length="909" mass="107021">MCKFGTTEYQNYLSHIRTCKPAKKQLRNIKCPYCRLKLRRNLTLQSHVFCKHRERNAIEKKVEITCKIFTCDVCKFATVKPYTFNKHIQNCFDPNVKEIICPYCEIKFKSKYSLQGHVFTKHKEQNSLEKKIEITFKIYNCTNCEFTTMYLHIFRKHIISCLGTPVIVEGLKCSLCLYTTNIEQDFILHHKLHKDRKCPYCNIQLKTNLSLQGHVISQHKEQNDVEKKIPMNLKTHNCPNCSFVTMFKKVQERHLKSCSTIPKIIPDIKCLQCPFKTKIKQEYILHHKKHIDENLTCPYCELKTEKARELQQHVFSMHKQQNTVENKVEVAVTSLNCKKCSFNTFTMININGFSREYPIEPEKEVPQSKENEIQKIYQCKLCEFGTTDIQKYLSHTILSHGPRIQSSQAKEYPIEPEKEVPQSKENEIQKKYHCKLCEFGTTDIQKYLSHTILSHGPRIQSSEAKEYPIEPEKEVPQSKENKIQKKYHCKLCEFGTTDIQKYLSHTILSHGSRTQSTKSSYCCPYCSFSATMILSLEEHVLRKHRELNDIKKEVKFTHKIVTCNNCTFATVQPEAYTQHLKNCLGSNMTIQKCPYCNFFFKSTGLEIHVNRKHKEQNDADKKIAITKKYKDIKCLQCPFKTKYQQEYILHHKNHLDENLTCPYCLQTHVNRKHKEQNDVDKKIAITYTKCPYCDKIVQQKTGLQRHVIYRHKKQNDVEKKIHINIKTHNCPNCSFVTASKILYEKHLKSHTQCPYCNIQVKTCLQSHVLSKHKKRNDVEKKIHIIIKTHNCPNCSFVTASKILYEMHLKSCSTPKVLDIQCLQCPFKTKNQQEYILHHKNHLDENLTCPYCCLKTTKPCELQQHVFCMHNQQNILEKKVEVAINFLKCKKCFFKTVRHDLYVTHVKFCE</sequence>
<keyword evidence="2" id="KW-0677">Repeat</keyword>
<evidence type="ECO:0000313" key="6">
    <source>
        <dbReference type="EMBL" id="CAH0549805.1"/>
    </source>
</evidence>
<dbReference type="SMART" id="SM00355">
    <property type="entry name" value="ZnF_C2H2"/>
    <property type="match status" value="22"/>
</dbReference>
<feature type="domain" description="C2H2-type" evidence="5">
    <location>
        <begin position="101"/>
        <end position="122"/>
    </location>
</feature>
<keyword evidence="4" id="KW-0862">Zinc</keyword>
<keyword evidence="1" id="KW-0479">Metal-binding</keyword>
<evidence type="ECO:0000256" key="3">
    <source>
        <dbReference type="ARBA" id="ARBA00022771"/>
    </source>
</evidence>
<gene>
    <name evidence="6" type="ORF">MELIAE_LOCUS2831</name>
</gene>
<keyword evidence="7" id="KW-1185">Reference proteome</keyword>
<name>A0A9P0FDS0_BRAAE</name>
<dbReference type="PANTHER" id="PTHR24403">
    <property type="entry name" value="ZINC FINGER PROTEIN"/>
    <property type="match status" value="1"/>
</dbReference>
<dbReference type="Gene3D" id="3.30.160.60">
    <property type="entry name" value="Classic Zinc Finger"/>
    <property type="match status" value="3"/>
</dbReference>
<keyword evidence="3" id="KW-0863">Zinc-finger</keyword>
<dbReference type="GO" id="GO:0045944">
    <property type="term" value="P:positive regulation of transcription by RNA polymerase II"/>
    <property type="evidence" value="ECO:0007669"/>
    <property type="project" value="TreeGrafter"/>
</dbReference>
<feature type="domain" description="C2H2-type" evidence="5">
    <location>
        <begin position="690"/>
        <end position="711"/>
    </location>
</feature>
<dbReference type="Proteomes" id="UP001154078">
    <property type="component" value="Chromosome 11"/>
</dbReference>
<reference evidence="6" key="1">
    <citation type="submission" date="2021-12" db="EMBL/GenBank/DDBJ databases">
        <authorList>
            <person name="King R."/>
        </authorList>
    </citation>
    <scope>NUCLEOTIDE SEQUENCE</scope>
</reference>
<dbReference type="GO" id="GO:0008270">
    <property type="term" value="F:zinc ion binding"/>
    <property type="evidence" value="ECO:0007669"/>
    <property type="project" value="UniProtKB-KW"/>
</dbReference>